<feature type="region of interest" description="Disordered" evidence="1">
    <location>
        <begin position="216"/>
        <end position="243"/>
    </location>
</feature>
<dbReference type="GO" id="GO:0016787">
    <property type="term" value="F:hydrolase activity"/>
    <property type="evidence" value="ECO:0007669"/>
    <property type="project" value="UniProtKB-KW"/>
</dbReference>
<dbReference type="GeneID" id="37618425"/>
<keyword evidence="3" id="KW-1185">Reference proteome</keyword>
<sequence length="537" mass="60198">MEAPKPAPAPTEEVKKMEAPKPAPAPTEEVKKMEAPKPAPAPTEEVKKMEAPKPAPAPTEEVKKMEAPKPAPAPTEEVKKMEAPKPAPAPTEEVKKMEAPKPAPAPTEEVKKMEAPKPAPAPTEEVKKMEAPKPAPAPTEEVKKMEAPKPAPAPTEEVKKMEAPKPAPAPNTGEKRPDNIDYNSLTDSQLNKLCNKRGIKRYNMLSRESKIKKLMGEKLFTTKPKTAPIGNKDKKLKGEALFTAKPKTAPIENKEKTGENKNEQVGKSFTNMIVSDNEDKDRKMTPVEQQAEMKSSDTNTHVVETPMKNNCEDGQRNIEEKCNGLNNGKTCKARKDLTIPSGATFKYCKKHINDWEIFDIRMNYILKKKKGNKKNDRLDDETIRKLDACKIPIGKRDFEINNKENDNDECCGGITKKGSPCTMKKVSHPQGAKHKYCKKHTKNWKDFEENQQVYDINIHPLENHPLVNENDDVDINDDENIDNIEEEESVFPEDEQVDDNETDDYDDEENKDYGDYGDNLCDNDGGDMLSDSDYDSI</sequence>
<evidence type="ECO:0000313" key="2">
    <source>
        <dbReference type="EMBL" id="AOM63375.1"/>
    </source>
</evidence>
<accession>A0A1C9C509</accession>
<dbReference type="RefSeq" id="YP_009507441.1">
    <property type="nucleotide sequence ID" value="NC_038553.1"/>
</dbReference>
<name>A0A1C9C509_HAV01</name>
<dbReference type="EMBL" id="KX008963">
    <property type="protein sequence ID" value="AOM63375.1"/>
    <property type="molecule type" value="Genomic_DNA"/>
</dbReference>
<dbReference type="KEGG" id="vg:37618425"/>
<reference evidence="2 3" key="1">
    <citation type="submission" date="2016-03" db="EMBL/GenBank/DDBJ databases">
        <title>Genome sequences of a Phycodnavirus, Heterosigma akashiwo virus strain 53.</title>
        <authorList>
            <person name="Ueki S."/>
            <person name="Ogura Y."/>
            <person name="Hayashi T."/>
        </authorList>
    </citation>
    <scope>NUCLEOTIDE SEQUENCE [LARGE SCALE GENOMIC DNA]</scope>
    <source>
        <strain evidence="2">HaV53</strain>
    </source>
</reference>
<dbReference type="Proteomes" id="UP000232488">
    <property type="component" value="Segment"/>
</dbReference>
<feature type="compositionally biased region" description="Acidic residues" evidence="1">
    <location>
        <begin position="485"/>
        <end position="510"/>
    </location>
</feature>
<organismHost>
    <name type="scientific">Heterosigma akashiwo</name>
    <name type="common">Chromophytic alga</name>
    <name type="synonym">Heterosigma carterae</name>
    <dbReference type="NCBI Taxonomy" id="2829"/>
</organismHost>
<organism evidence="2 3">
    <name type="scientific">Heterosigma akashiwo virus 01</name>
    <name type="common">HaV01</name>
    <dbReference type="NCBI Taxonomy" id="97195"/>
    <lineage>
        <taxon>Viruses</taxon>
        <taxon>Varidnaviria</taxon>
        <taxon>Bamfordvirae</taxon>
        <taxon>Nucleocytoviricota</taxon>
        <taxon>Megaviricetes</taxon>
        <taxon>Algavirales</taxon>
        <taxon>Phycodnaviridae</taxon>
        <taxon>Raphidovirus</taxon>
        <taxon>Raphidovirus japonicum</taxon>
    </lineage>
</organism>
<feature type="region of interest" description="Disordered" evidence="1">
    <location>
        <begin position="1"/>
        <end position="193"/>
    </location>
</feature>
<proteinExistence type="predicted"/>
<feature type="compositionally biased region" description="Polar residues" evidence="1">
    <location>
        <begin position="181"/>
        <end position="192"/>
    </location>
</feature>
<evidence type="ECO:0000313" key="3">
    <source>
        <dbReference type="Proteomes" id="UP000232488"/>
    </source>
</evidence>
<gene>
    <name evidence="2" type="primary">HaV53_ORF44</name>
</gene>
<protein>
    <submittedName>
        <fullName evidence="2">Putative ubiquitin carboxyl-terminal hydrolase 24</fullName>
    </submittedName>
</protein>
<evidence type="ECO:0000256" key="1">
    <source>
        <dbReference type="SAM" id="MobiDB-lite"/>
    </source>
</evidence>
<keyword evidence="2" id="KW-0378">Hydrolase</keyword>
<feature type="region of interest" description="Disordered" evidence="1">
    <location>
        <begin position="485"/>
        <end position="537"/>
    </location>
</feature>